<dbReference type="STRING" id="1633631.GCA_001442925_00941"/>
<evidence type="ECO:0000259" key="1">
    <source>
        <dbReference type="Pfam" id="PF13518"/>
    </source>
</evidence>
<evidence type="ECO:0000313" key="4">
    <source>
        <dbReference type="Proteomes" id="UP000182011"/>
    </source>
</evidence>
<dbReference type="Pfam" id="PF13518">
    <property type="entry name" value="HTH_28"/>
    <property type="match status" value="1"/>
</dbReference>
<accession>A0A0P1MVY3</accession>
<accession>A0A0P1MFF1</accession>
<organism evidence="3 4">
    <name type="scientific">Candidatus Kryptonium thompsonii</name>
    <dbReference type="NCBI Taxonomy" id="1633631"/>
    <lineage>
        <taxon>Bacteria</taxon>
        <taxon>Pseudomonadati</taxon>
        <taxon>Candidatus Kryptoniota</taxon>
        <taxon>Candidatus Kryptonium</taxon>
    </lineage>
</organism>
<dbReference type="InterPro" id="IPR009057">
    <property type="entry name" value="Homeodomain-like_sf"/>
</dbReference>
<dbReference type="RefSeq" id="WP_075426628.1">
    <property type="nucleotide sequence ID" value="NZ_CZVI01000020.1"/>
</dbReference>
<dbReference type="InterPro" id="IPR036388">
    <property type="entry name" value="WH-like_DNA-bd_sf"/>
</dbReference>
<gene>
    <name evidence="3" type="ORF">JGI4_00942</name>
    <name evidence="2" type="ORF">JGI8_01392</name>
</gene>
<evidence type="ECO:0000313" key="5">
    <source>
        <dbReference type="Proteomes" id="UP000182200"/>
    </source>
</evidence>
<accession>A0A0P1MYU1</accession>
<dbReference type="EMBL" id="CZVI01000020">
    <property type="protein sequence ID" value="CUS90174.1"/>
    <property type="molecule type" value="Genomic_DNA"/>
</dbReference>
<dbReference type="Proteomes" id="UP000182011">
    <property type="component" value="Unassembled WGS sequence"/>
</dbReference>
<proteinExistence type="predicted"/>
<dbReference type="Gene3D" id="1.10.10.10">
    <property type="entry name" value="Winged helix-like DNA-binding domain superfamily/Winged helix DNA-binding domain"/>
    <property type="match status" value="1"/>
</dbReference>
<accession>A0A0P1LXW3</accession>
<evidence type="ECO:0000313" key="3">
    <source>
        <dbReference type="EMBL" id="CUU04159.1"/>
    </source>
</evidence>
<protein>
    <submittedName>
        <fullName evidence="3">Transposase</fullName>
    </submittedName>
</protein>
<evidence type="ECO:0000313" key="2">
    <source>
        <dbReference type="EMBL" id="CUS90174.1"/>
    </source>
</evidence>
<reference evidence="2 5" key="1">
    <citation type="submission" date="2015-11" db="EMBL/GenBank/DDBJ databases">
        <authorList>
            <person name="Varghese N."/>
        </authorList>
    </citation>
    <scope>NUCLEOTIDE SEQUENCE [LARGE SCALE GENOMIC DNA]</scope>
    <source>
        <strain evidence="2 5">JGI-8</strain>
    </source>
</reference>
<dbReference type="Proteomes" id="UP000182200">
    <property type="component" value="Unassembled WGS sequence"/>
</dbReference>
<reference evidence="3 4" key="2">
    <citation type="submission" date="2015-11" db="EMBL/GenBank/DDBJ databases">
        <authorList>
            <person name="Zhang Y."/>
            <person name="Guo Z."/>
        </authorList>
    </citation>
    <scope>NUCLEOTIDE SEQUENCE [LARGE SCALE GENOMIC DNA]</scope>
    <source>
        <strain evidence="3">JGI-4</strain>
    </source>
</reference>
<accession>A0A0S4N1V0</accession>
<sequence length="165" mass="19459">MVRRYALFLSDDDKNKLIKFLENSIDPNSTLYRRAKIVLLKAEGKSLDEIAKEIGFTKQAVAYIVKLFKKKGLAGIIPKKRGKKEKFSEEDRRKIIDLVNQFAPFEFGIQKRYWTLRTIVRAMRKIYNIKISVGTVRKILKDANIDLKTMRDKFKKQRLIDYLRS</sequence>
<accession>A0A0P1M5L1</accession>
<accession>A0A0P1P7K4</accession>
<keyword evidence="5" id="KW-1185">Reference proteome</keyword>
<dbReference type="OrthoDB" id="9799359at2"/>
<accession>A0A0P1L7B4</accession>
<dbReference type="EMBL" id="FAOP01000004">
    <property type="protein sequence ID" value="CUU04159.1"/>
    <property type="molecule type" value="Genomic_DNA"/>
</dbReference>
<accession>A0A0P1LE04</accession>
<dbReference type="AlphaFoldDB" id="A0A0P1L7B4"/>
<dbReference type="InterPro" id="IPR055247">
    <property type="entry name" value="InsJ-like_HTH"/>
</dbReference>
<accession>A0A0P1MB39</accession>
<name>A0A0P1L7B4_9BACT</name>
<feature type="domain" description="Insertion element IS150 protein InsJ-like helix-turn-helix" evidence="1">
    <location>
        <begin position="33"/>
        <end position="84"/>
    </location>
</feature>
<dbReference type="SUPFAM" id="SSF46689">
    <property type="entry name" value="Homeodomain-like"/>
    <property type="match status" value="1"/>
</dbReference>